<evidence type="ECO:0000313" key="2">
    <source>
        <dbReference type="Proteomes" id="UP000001471"/>
    </source>
</evidence>
<evidence type="ECO:0000313" key="1">
    <source>
        <dbReference type="EMBL" id="EDU47813.1"/>
    </source>
</evidence>
<accession>B2W5K6</accession>
<proteinExistence type="predicted"/>
<sequence length="149" mass="16327">MAMPTYMNLFMLGHLVPVNRPALSAILKSREQGSKYHSDYITEIEYCGDKTPCFELALGGLPEGVRWRIGRGCDGIEHAGVEFLLRTHDSGIAGVHASLGFSARDPGLFLMELNDQKLVCTVNGRDSCHGNQIIPLENTILIGDSLKEP</sequence>
<organism evidence="1 2">
    <name type="scientific">Pyrenophora tritici-repentis (strain Pt-1C-BFP)</name>
    <name type="common">Wheat tan spot fungus</name>
    <name type="synonym">Drechslera tritici-repentis</name>
    <dbReference type="NCBI Taxonomy" id="426418"/>
    <lineage>
        <taxon>Eukaryota</taxon>
        <taxon>Fungi</taxon>
        <taxon>Dikarya</taxon>
        <taxon>Ascomycota</taxon>
        <taxon>Pezizomycotina</taxon>
        <taxon>Dothideomycetes</taxon>
        <taxon>Pleosporomycetidae</taxon>
        <taxon>Pleosporales</taxon>
        <taxon>Pleosporineae</taxon>
        <taxon>Pleosporaceae</taxon>
        <taxon>Pyrenophora</taxon>
    </lineage>
</organism>
<dbReference type="InParanoid" id="B2W5K6"/>
<protein>
    <submittedName>
        <fullName evidence="1">Uncharacterized protein</fullName>
    </submittedName>
</protein>
<reference evidence="2" key="1">
    <citation type="journal article" date="2013" name="G3 (Bethesda)">
        <title>Comparative genomics of a plant-pathogenic fungus, Pyrenophora tritici-repentis, reveals transduplication and the impact of repeat elements on pathogenicity and population divergence.</title>
        <authorList>
            <person name="Manning V.A."/>
            <person name="Pandelova I."/>
            <person name="Dhillon B."/>
            <person name="Wilhelm L.J."/>
            <person name="Goodwin S.B."/>
            <person name="Berlin A.M."/>
            <person name="Figueroa M."/>
            <person name="Freitag M."/>
            <person name="Hane J.K."/>
            <person name="Henrissat B."/>
            <person name="Holman W.H."/>
            <person name="Kodira C.D."/>
            <person name="Martin J."/>
            <person name="Oliver R.P."/>
            <person name="Robbertse B."/>
            <person name="Schackwitz W."/>
            <person name="Schwartz D.C."/>
            <person name="Spatafora J.W."/>
            <person name="Turgeon B.G."/>
            <person name="Yandava C."/>
            <person name="Young S."/>
            <person name="Zhou S."/>
            <person name="Zeng Q."/>
            <person name="Grigoriev I.V."/>
            <person name="Ma L.-J."/>
            <person name="Ciuffetti L.M."/>
        </authorList>
    </citation>
    <scope>NUCLEOTIDE SEQUENCE [LARGE SCALE GENOMIC DNA]</scope>
    <source>
        <strain evidence="2">Pt-1C-BFP</strain>
    </source>
</reference>
<dbReference type="Proteomes" id="UP000001471">
    <property type="component" value="Unassembled WGS sequence"/>
</dbReference>
<gene>
    <name evidence="1" type="ORF">PTRG_04906</name>
</gene>
<dbReference type="EMBL" id="DS231618">
    <property type="protein sequence ID" value="EDU47813.1"/>
    <property type="molecule type" value="Genomic_DNA"/>
</dbReference>
<name>B2W5K6_PYRTR</name>
<dbReference type="HOGENOM" id="CLU_1750642_0_0_1"/>
<dbReference type="AlphaFoldDB" id="B2W5K6"/>